<dbReference type="OrthoDB" id="9813383at2"/>
<reference evidence="2 3" key="1">
    <citation type="submission" date="2019-04" db="EMBL/GenBank/DDBJ databases">
        <title>Crenobacter sp. nov.</title>
        <authorList>
            <person name="Shi S."/>
        </authorList>
    </citation>
    <scope>NUCLEOTIDE SEQUENCE [LARGE SCALE GENOMIC DNA]</scope>
    <source>
        <strain evidence="2 3">GY 70310</strain>
    </source>
</reference>
<sequence>MQRLIIKTGSALPALRERLGDYEDWIAAGLGEGGWRVVDATALEALPPPAAVAGVVVTGSPAMVSDRAPWSVALATWLKAAHAAGVPLLGICYGHQLLADALGGEVGYHPAGAEVGFARVELTAAAGADPLFGYLPASFDAAVIHWQSVLRLPPGAVRLAGNDFEPNHAFRVGESIGVQFHPEFSAEAIRGYLGLLAERLAGEGLDARSLAAYPDDLTAAAGLLRRFAARVRDGVARPA</sequence>
<evidence type="ECO:0000313" key="3">
    <source>
        <dbReference type="Proteomes" id="UP000308891"/>
    </source>
</evidence>
<dbReference type="InterPro" id="IPR029062">
    <property type="entry name" value="Class_I_gatase-like"/>
</dbReference>
<dbReference type="NCBIfam" id="NF006562">
    <property type="entry name" value="PRK09065.1"/>
    <property type="match status" value="1"/>
</dbReference>
<gene>
    <name evidence="2" type="ORF">E5K04_03795</name>
</gene>
<dbReference type="Gene3D" id="3.40.50.880">
    <property type="match status" value="1"/>
</dbReference>
<dbReference type="RefSeq" id="WP_136551579.1">
    <property type="nucleotide sequence ID" value="NZ_STGJ01000002.1"/>
</dbReference>
<dbReference type="SUPFAM" id="SSF52317">
    <property type="entry name" value="Class I glutamine amidotransferase-like"/>
    <property type="match status" value="1"/>
</dbReference>
<dbReference type="InterPro" id="IPR017926">
    <property type="entry name" value="GATASE"/>
</dbReference>
<dbReference type="PANTHER" id="PTHR42695:SF5">
    <property type="entry name" value="GLUTAMINE AMIDOTRANSFERASE YLR126C-RELATED"/>
    <property type="match status" value="1"/>
</dbReference>
<feature type="domain" description="Glutamine amidotransferase" evidence="1">
    <location>
        <begin position="49"/>
        <end position="186"/>
    </location>
</feature>
<name>A0A4V4N8Y4_9NEIS</name>
<organism evidence="2 3">
    <name type="scientific">Crenobacter intestini</name>
    <dbReference type="NCBI Taxonomy" id="2563443"/>
    <lineage>
        <taxon>Bacteria</taxon>
        <taxon>Pseudomonadati</taxon>
        <taxon>Pseudomonadota</taxon>
        <taxon>Betaproteobacteria</taxon>
        <taxon>Neisseriales</taxon>
        <taxon>Neisseriaceae</taxon>
        <taxon>Crenobacter</taxon>
    </lineage>
</organism>
<dbReference type="GO" id="GO:0016740">
    <property type="term" value="F:transferase activity"/>
    <property type="evidence" value="ECO:0007669"/>
    <property type="project" value="UniProtKB-KW"/>
</dbReference>
<protein>
    <submittedName>
        <fullName evidence="2">Glutamine amidotransferase</fullName>
    </submittedName>
</protein>
<dbReference type="AlphaFoldDB" id="A0A4V4N8Y4"/>
<evidence type="ECO:0000313" key="2">
    <source>
        <dbReference type="EMBL" id="TIC86233.1"/>
    </source>
</evidence>
<keyword evidence="2" id="KW-0315">Glutamine amidotransferase</keyword>
<dbReference type="EMBL" id="STGJ01000002">
    <property type="protein sequence ID" value="TIC86233.1"/>
    <property type="molecule type" value="Genomic_DNA"/>
</dbReference>
<dbReference type="InterPro" id="IPR044992">
    <property type="entry name" value="ChyE-like"/>
</dbReference>
<keyword evidence="2" id="KW-0808">Transferase</keyword>
<comment type="caution">
    <text evidence="2">The sequence shown here is derived from an EMBL/GenBank/DDBJ whole genome shotgun (WGS) entry which is preliminary data.</text>
</comment>
<evidence type="ECO:0000259" key="1">
    <source>
        <dbReference type="Pfam" id="PF00117"/>
    </source>
</evidence>
<dbReference type="GO" id="GO:0005829">
    <property type="term" value="C:cytosol"/>
    <property type="evidence" value="ECO:0007669"/>
    <property type="project" value="TreeGrafter"/>
</dbReference>
<dbReference type="PANTHER" id="PTHR42695">
    <property type="entry name" value="GLUTAMINE AMIDOTRANSFERASE YLR126C-RELATED"/>
    <property type="match status" value="1"/>
</dbReference>
<accession>A0A4V4N8Y4</accession>
<dbReference type="CDD" id="cd01741">
    <property type="entry name" value="GATase1_1"/>
    <property type="match status" value="1"/>
</dbReference>
<keyword evidence="3" id="KW-1185">Reference proteome</keyword>
<proteinExistence type="predicted"/>
<dbReference type="Proteomes" id="UP000308891">
    <property type="component" value="Unassembled WGS sequence"/>
</dbReference>
<dbReference type="Pfam" id="PF00117">
    <property type="entry name" value="GATase"/>
    <property type="match status" value="1"/>
</dbReference>
<dbReference type="PROSITE" id="PS51273">
    <property type="entry name" value="GATASE_TYPE_1"/>
    <property type="match status" value="1"/>
</dbReference>